<dbReference type="Proteomes" id="UP001517376">
    <property type="component" value="Unassembled WGS sequence"/>
</dbReference>
<proteinExistence type="predicted"/>
<feature type="transmembrane region" description="Helical" evidence="6">
    <location>
        <begin position="154"/>
        <end position="176"/>
    </location>
</feature>
<dbReference type="Pfam" id="PF01810">
    <property type="entry name" value="LysE"/>
    <property type="match status" value="1"/>
</dbReference>
<keyword evidence="2" id="KW-1003">Cell membrane</keyword>
<evidence type="ECO:0000256" key="6">
    <source>
        <dbReference type="SAM" id="Phobius"/>
    </source>
</evidence>
<keyword evidence="8" id="KW-1185">Reference proteome</keyword>
<evidence type="ECO:0000256" key="2">
    <source>
        <dbReference type="ARBA" id="ARBA00022475"/>
    </source>
</evidence>
<gene>
    <name evidence="7" type="ORF">GU920_08025</name>
</gene>
<dbReference type="InterPro" id="IPR001123">
    <property type="entry name" value="LeuE-type"/>
</dbReference>
<evidence type="ECO:0000313" key="8">
    <source>
        <dbReference type="Proteomes" id="UP001517376"/>
    </source>
</evidence>
<comment type="caution">
    <text evidence="7">The sequence shown here is derived from an EMBL/GenBank/DDBJ whole genome shotgun (WGS) entry which is preliminary data.</text>
</comment>
<feature type="transmembrane region" description="Helical" evidence="6">
    <location>
        <begin position="129"/>
        <end position="148"/>
    </location>
</feature>
<keyword evidence="3 6" id="KW-0812">Transmembrane</keyword>
<dbReference type="EMBL" id="JAAATW010000001">
    <property type="protein sequence ID" value="NBE07479.1"/>
    <property type="molecule type" value="Genomic_DNA"/>
</dbReference>
<organism evidence="7 8">
    <name type="scientific">Paragemmobacter ruber</name>
    <dbReference type="NCBI Taxonomy" id="1985673"/>
    <lineage>
        <taxon>Bacteria</taxon>
        <taxon>Pseudomonadati</taxon>
        <taxon>Pseudomonadota</taxon>
        <taxon>Alphaproteobacteria</taxon>
        <taxon>Rhodobacterales</taxon>
        <taxon>Paracoccaceae</taxon>
        <taxon>Paragemmobacter</taxon>
    </lineage>
</organism>
<evidence type="ECO:0000256" key="5">
    <source>
        <dbReference type="ARBA" id="ARBA00023136"/>
    </source>
</evidence>
<name>A0ABW9Y4P6_9RHOB</name>
<feature type="transmembrane region" description="Helical" evidence="6">
    <location>
        <begin position="12"/>
        <end position="34"/>
    </location>
</feature>
<reference evidence="8" key="1">
    <citation type="submission" date="2020-01" db="EMBL/GenBank/DDBJ databases">
        <title>Sphingomonas sp. strain CSW-10.</title>
        <authorList>
            <person name="Chen W.-M."/>
        </authorList>
    </citation>
    <scope>NUCLEOTIDE SEQUENCE [LARGE SCALE GENOMIC DNA]</scope>
    <source>
        <strain evidence="8">CCP-1</strain>
    </source>
</reference>
<dbReference type="PANTHER" id="PTHR30086:SF19">
    <property type="entry name" value="THREONINE EFFLUX PROTEIN"/>
    <property type="match status" value="1"/>
</dbReference>
<feature type="transmembrane region" description="Helical" evidence="6">
    <location>
        <begin position="46"/>
        <end position="67"/>
    </location>
</feature>
<protein>
    <submittedName>
        <fullName evidence="7">LysE family transporter</fullName>
    </submittedName>
</protein>
<evidence type="ECO:0000256" key="1">
    <source>
        <dbReference type="ARBA" id="ARBA00004651"/>
    </source>
</evidence>
<accession>A0ABW9Y4P6</accession>
<sequence>MTLPWGEFAAVWLFLAANIATPGPNVLNTVALALGSGRAAGMGSAAGVGLGIGLWCLGMVLGVAAVIGVLPGAQAVLTGAAVVLLSWFAWRYLRAAWRGFRARGMALPQGQDGAGFATGFRRALAVNAVNPKALTSWLAVLGMFPLQAAGPGDVAILCAGACVASFAIHGIYVILFSTVGAARLYLRAGWVLQALAGFLFAGFALRLVAGG</sequence>
<evidence type="ECO:0000313" key="7">
    <source>
        <dbReference type="EMBL" id="NBE07479.1"/>
    </source>
</evidence>
<evidence type="ECO:0000256" key="4">
    <source>
        <dbReference type="ARBA" id="ARBA00022989"/>
    </source>
</evidence>
<comment type="subcellular location">
    <subcellularLocation>
        <location evidence="1">Cell membrane</location>
        <topology evidence="1">Multi-pass membrane protein</topology>
    </subcellularLocation>
</comment>
<evidence type="ECO:0000256" key="3">
    <source>
        <dbReference type="ARBA" id="ARBA00022692"/>
    </source>
</evidence>
<feature type="transmembrane region" description="Helical" evidence="6">
    <location>
        <begin position="188"/>
        <end position="209"/>
    </location>
</feature>
<keyword evidence="4 6" id="KW-1133">Transmembrane helix</keyword>
<feature type="transmembrane region" description="Helical" evidence="6">
    <location>
        <begin position="73"/>
        <end position="93"/>
    </location>
</feature>
<dbReference type="RefSeq" id="WP_161766391.1">
    <property type="nucleotide sequence ID" value="NZ_JAAATW010000001.1"/>
</dbReference>
<keyword evidence="5 6" id="KW-0472">Membrane</keyword>
<dbReference type="PANTHER" id="PTHR30086">
    <property type="entry name" value="ARGININE EXPORTER PROTEIN ARGO"/>
    <property type="match status" value="1"/>
</dbReference>